<dbReference type="OrthoDB" id="1470350at2759"/>
<dbReference type="Gene3D" id="1.10.630.10">
    <property type="entry name" value="Cytochrome P450"/>
    <property type="match status" value="1"/>
</dbReference>
<dbReference type="GO" id="GO:0005506">
    <property type="term" value="F:iron ion binding"/>
    <property type="evidence" value="ECO:0007669"/>
    <property type="project" value="InterPro"/>
</dbReference>
<reference evidence="9" key="5">
    <citation type="submission" date="2015-06" db="UniProtKB">
        <authorList>
            <consortium name="EnsemblFungi"/>
        </authorList>
    </citation>
    <scope>IDENTIFICATION</scope>
    <source>
        <strain evidence="9">ATCC 64411</strain>
    </source>
</reference>
<dbReference type="EnsemblFungi" id="MAPG_04857T0">
    <property type="protein sequence ID" value="MAPG_04857T0"/>
    <property type="gene ID" value="MAPG_04857"/>
</dbReference>
<proteinExistence type="inferred from homology"/>
<reference evidence="8" key="1">
    <citation type="submission" date="2010-05" db="EMBL/GenBank/DDBJ databases">
        <title>The Genome Sequence of Magnaporthe poae strain ATCC 64411.</title>
        <authorList>
            <consortium name="The Broad Institute Genome Sequencing Platform"/>
            <consortium name="Broad Institute Genome Sequencing Center for Infectious Disease"/>
            <person name="Ma L.-J."/>
            <person name="Dead R."/>
            <person name="Young S."/>
            <person name="Zeng Q."/>
            <person name="Koehrsen M."/>
            <person name="Alvarado L."/>
            <person name="Berlin A."/>
            <person name="Chapman S.B."/>
            <person name="Chen Z."/>
            <person name="Freedman E."/>
            <person name="Gellesch M."/>
            <person name="Goldberg J."/>
            <person name="Griggs A."/>
            <person name="Gujja S."/>
            <person name="Heilman E.R."/>
            <person name="Heiman D."/>
            <person name="Hepburn T."/>
            <person name="Howarth C."/>
            <person name="Jen D."/>
            <person name="Larson L."/>
            <person name="Mehta T."/>
            <person name="Neiman D."/>
            <person name="Pearson M."/>
            <person name="Roberts A."/>
            <person name="Saif S."/>
            <person name="Shea T."/>
            <person name="Shenoy N."/>
            <person name="Sisk P."/>
            <person name="Stolte C."/>
            <person name="Sykes S."/>
            <person name="Walk T."/>
            <person name="White J."/>
            <person name="Yandava C."/>
            <person name="Haas B."/>
            <person name="Nusbaum C."/>
            <person name="Birren B."/>
        </authorList>
    </citation>
    <scope>NUCLEOTIDE SEQUENCE</scope>
    <source>
        <strain evidence="8">ATCC 64411</strain>
    </source>
</reference>
<dbReference type="PANTHER" id="PTHR24305:SF210">
    <property type="entry name" value="CYTOCHROME P450 MONOOXYGENASE ASQL-RELATED"/>
    <property type="match status" value="1"/>
</dbReference>
<evidence type="ECO:0008006" key="11">
    <source>
        <dbReference type="Google" id="ProtNLM"/>
    </source>
</evidence>
<dbReference type="InterPro" id="IPR036396">
    <property type="entry name" value="Cyt_P450_sf"/>
</dbReference>
<dbReference type="PRINTS" id="PR00385">
    <property type="entry name" value="P450"/>
</dbReference>
<dbReference type="VEuPathDB" id="FungiDB:MAPG_04857"/>
<dbReference type="PANTHER" id="PTHR24305">
    <property type="entry name" value="CYTOCHROME P450"/>
    <property type="match status" value="1"/>
</dbReference>
<keyword evidence="4 6" id="KW-0479">Metal-binding</keyword>
<dbReference type="Pfam" id="PF00067">
    <property type="entry name" value="p450"/>
    <property type="match status" value="1"/>
</dbReference>
<evidence type="ECO:0000313" key="8">
    <source>
        <dbReference type="EMBL" id="KLU85837.1"/>
    </source>
</evidence>
<evidence type="ECO:0000256" key="7">
    <source>
        <dbReference type="RuleBase" id="RU000461"/>
    </source>
</evidence>
<keyword evidence="10" id="KW-1185">Reference proteome</keyword>
<reference evidence="9" key="4">
    <citation type="journal article" date="2015" name="G3 (Bethesda)">
        <title>Genome sequences of three phytopathogenic species of the Magnaporthaceae family of fungi.</title>
        <authorList>
            <person name="Okagaki L.H."/>
            <person name="Nunes C.C."/>
            <person name="Sailsbery J."/>
            <person name="Clay B."/>
            <person name="Brown D."/>
            <person name="John T."/>
            <person name="Oh Y."/>
            <person name="Young N."/>
            <person name="Fitzgerald M."/>
            <person name="Haas B.J."/>
            <person name="Zeng Q."/>
            <person name="Young S."/>
            <person name="Adiconis X."/>
            <person name="Fan L."/>
            <person name="Levin J.Z."/>
            <person name="Mitchell T.K."/>
            <person name="Okubara P.A."/>
            <person name="Farman M.L."/>
            <person name="Kohn L.M."/>
            <person name="Birren B."/>
            <person name="Ma L.-J."/>
            <person name="Dean R.A."/>
        </authorList>
    </citation>
    <scope>NUCLEOTIDE SEQUENCE</scope>
    <source>
        <strain evidence="9">ATCC 64411 / 73-15</strain>
    </source>
</reference>
<reference evidence="10" key="2">
    <citation type="submission" date="2010-05" db="EMBL/GenBank/DDBJ databases">
        <title>The genome sequence of Magnaporthe poae strain ATCC 64411.</title>
        <authorList>
            <person name="Ma L.-J."/>
            <person name="Dead R."/>
            <person name="Young S."/>
            <person name="Zeng Q."/>
            <person name="Koehrsen M."/>
            <person name="Alvarado L."/>
            <person name="Berlin A."/>
            <person name="Chapman S.B."/>
            <person name="Chen Z."/>
            <person name="Freedman E."/>
            <person name="Gellesch M."/>
            <person name="Goldberg J."/>
            <person name="Griggs A."/>
            <person name="Gujja S."/>
            <person name="Heilman E.R."/>
            <person name="Heiman D."/>
            <person name="Hepburn T."/>
            <person name="Howarth C."/>
            <person name="Jen D."/>
            <person name="Larson L."/>
            <person name="Mehta T."/>
            <person name="Neiman D."/>
            <person name="Pearson M."/>
            <person name="Roberts A."/>
            <person name="Saif S."/>
            <person name="Shea T."/>
            <person name="Shenoy N."/>
            <person name="Sisk P."/>
            <person name="Stolte C."/>
            <person name="Sykes S."/>
            <person name="Walk T."/>
            <person name="White J."/>
            <person name="Yandava C."/>
            <person name="Haas B."/>
            <person name="Nusbaum C."/>
            <person name="Birren B."/>
        </authorList>
    </citation>
    <scope>NUCLEOTIDE SEQUENCE [LARGE SCALE GENOMIC DNA]</scope>
    <source>
        <strain evidence="10">ATCC 64411 / 73-15</strain>
    </source>
</reference>
<dbReference type="SUPFAM" id="SSF48264">
    <property type="entry name" value="Cytochrome P450"/>
    <property type="match status" value="1"/>
</dbReference>
<dbReference type="AlphaFoldDB" id="A0A0C4DXV0"/>
<dbReference type="eggNOG" id="KOG0158">
    <property type="taxonomic scope" value="Eukaryota"/>
</dbReference>
<dbReference type="InterPro" id="IPR017972">
    <property type="entry name" value="Cyt_P450_CS"/>
</dbReference>
<evidence type="ECO:0000256" key="6">
    <source>
        <dbReference type="PIRSR" id="PIRSR602401-1"/>
    </source>
</evidence>
<keyword evidence="7" id="KW-0560">Oxidoreductase</keyword>
<gene>
    <name evidence="8" type="ORF">MAPG_04857</name>
</gene>
<comment type="cofactor">
    <cofactor evidence="1 6">
        <name>heme</name>
        <dbReference type="ChEBI" id="CHEBI:30413"/>
    </cofactor>
</comment>
<dbReference type="EMBL" id="GL876969">
    <property type="protein sequence ID" value="KLU85837.1"/>
    <property type="molecule type" value="Genomic_DNA"/>
</dbReference>
<keyword evidence="7" id="KW-0503">Monooxygenase</keyword>
<dbReference type="STRING" id="644358.A0A0C4DXV0"/>
<dbReference type="EMBL" id="ADBL01001137">
    <property type="status" value="NOT_ANNOTATED_CDS"/>
    <property type="molecule type" value="Genomic_DNA"/>
</dbReference>
<dbReference type="Proteomes" id="UP000011715">
    <property type="component" value="Unassembled WGS sequence"/>
</dbReference>
<sequence>MSFSTWLPQLLIALCVTSSTYILCRVFYNVFLHPLRAYPGPWYRAASRLPYTISIFRGDATHKVKELHDKYGQVVRITPDTLSYTCSQAWTDIYTLKPSAKQGNLPKDPKFYIRPPGSVDTISSANDADHRRLRRLQSHAFSEKALAMQESYLQRYTDQFIACLKVEAHRSGGVVNMVKWLNFLTTDIIGDLSFGESFNGLSSGTFHPWLEKLFMTLKTFTFIREILRLPSFLIKAAMACIPKHMLEHQKASVGFGAAAAQRRLQRGSDKPDFMSYILRHKDDGKGMSPEEVEMTAITFIIAGSETTATILSGTVYLLLRHPHVLRKLASVIRHDFPTEGDLVNVKLQQHEYLNAVLKEGLRLYPPASDSLFRTTGDESAIVAGRVVPPHVSLTVNLWAAHRDEKNFHRPLEFIPERWLKDAPAEFDGDDRAVFKPFSTGPRDCIGKNLAWAEMRLILSKMVWSLDLLSLEPDSEQWIERQKIFSLWEKLPLRVKLAPRA</sequence>
<evidence type="ECO:0000256" key="3">
    <source>
        <dbReference type="ARBA" id="ARBA00022617"/>
    </source>
</evidence>
<dbReference type="GO" id="GO:0020037">
    <property type="term" value="F:heme binding"/>
    <property type="evidence" value="ECO:0007669"/>
    <property type="project" value="InterPro"/>
</dbReference>
<evidence type="ECO:0000256" key="2">
    <source>
        <dbReference type="ARBA" id="ARBA00010617"/>
    </source>
</evidence>
<protein>
    <recommendedName>
        <fullName evidence="11">Isotrichodermin C-15 hydroxylase</fullName>
    </recommendedName>
</protein>
<comment type="similarity">
    <text evidence="2 7">Belongs to the cytochrome P450 family.</text>
</comment>
<evidence type="ECO:0000256" key="5">
    <source>
        <dbReference type="ARBA" id="ARBA00023004"/>
    </source>
</evidence>
<dbReference type="InterPro" id="IPR001128">
    <property type="entry name" value="Cyt_P450"/>
</dbReference>
<dbReference type="InterPro" id="IPR002401">
    <property type="entry name" value="Cyt_P450_E_grp-I"/>
</dbReference>
<keyword evidence="3 6" id="KW-0349">Heme</keyword>
<reference evidence="8" key="3">
    <citation type="submission" date="2011-03" db="EMBL/GenBank/DDBJ databases">
        <title>Annotation of Magnaporthe poae ATCC 64411.</title>
        <authorList>
            <person name="Ma L.-J."/>
            <person name="Dead R."/>
            <person name="Young S.K."/>
            <person name="Zeng Q."/>
            <person name="Gargeya S."/>
            <person name="Fitzgerald M."/>
            <person name="Haas B."/>
            <person name="Abouelleil A."/>
            <person name="Alvarado L."/>
            <person name="Arachchi H.M."/>
            <person name="Berlin A."/>
            <person name="Brown A."/>
            <person name="Chapman S.B."/>
            <person name="Chen Z."/>
            <person name="Dunbar C."/>
            <person name="Freedman E."/>
            <person name="Gearin G."/>
            <person name="Gellesch M."/>
            <person name="Goldberg J."/>
            <person name="Griggs A."/>
            <person name="Gujja S."/>
            <person name="Heiman D."/>
            <person name="Howarth C."/>
            <person name="Larson L."/>
            <person name="Lui A."/>
            <person name="MacDonald P.J.P."/>
            <person name="Mehta T."/>
            <person name="Montmayeur A."/>
            <person name="Murphy C."/>
            <person name="Neiman D."/>
            <person name="Pearson M."/>
            <person name="Priest M."/>
            <person name="Roberts A."/>
            <person name="Saif S."/>
            <person name="Shea T."/>
            <person name="Shenoy N."/>
            <person name="Sisk P."/>
            <person name="Stolte C."/>
            <person name="Sykes S."/>
            <person name="Yandava C."/>
            <person name="Wortman J."/>
            <person name="Nusbaum C."/>
            <person name="Birren B."/>
        </authorList>
    </citation>
    <scope>NUCLEOTIDE SEQUENCE</scope>
    <source>
        <strain evidence="8">ATCC 64411</strain>
    </source>
</reference>
<evidence type="ECO:0000256" key="1">
    <source>
        <dbReference type="ARBA" id="ARBA00001971"/>
    </source>
</evidence>
<organism evidence="9 10">
    <name type="scientific">Magnaporthiopsis poae (strain ATCC 64411 / 73-15)</name>
    <name type="common">Kentucky bluegrass fungus</name>
    <name type="synonym">Magnaporthe poae</name>
    <dbReference type="NCBI Taxonomy" id="644358"/>
    <lineage>
        <taxon>Eukaryota</taxon>
        <taxon>Fungi</taxon>
        <taxon>Dikarya</taxon>
        <taxon>Ascomycota</taxon>
        <taxon>Pezizomycotina</taxon>
        <taxon>Sordariomycetes</taxon>
        <taxon>Sordariomycetidae</taxon>
        <taxon>Magnaporthales</taxon>
        <taxon>Magnaporthaceae</taxon>
        <taxon>Magnaporthiopsis</taxon>
    </lineage>
</organism>
<dbReference type="GO" id="GO:0004497">
    <property type="term" value="F:monooxygenase activity"/>
    <property type="evidence" value="ECO:0007669"/>
    <property type="project" value="UniProtKB-KW"/>
</dbReference>
<keyword evidence="5 6" id="KW-0408">Iron</keyword>
<accession>A0A0C4DXV0</accession>
<evidence type="ECO:0000256" key="4">
    <source>
        <dbReference type="ARBA" id="ARBA00022723"/>
    </source>
</evidence>
<dbReference type="OMA" id="YYSYHLG"/>
<dbReference type="PRINTS" id="PR00463">
    <property type="entry name" value="EP450I"/>
</dbReference>
<name>A0A0C4DXV0_MAGP6</name>
<dbReference type="GO" id="GO:0016705">
    <property type="term" value="F:oxidoreductase activity, acting on paired donors, with incorporation or reduction of molecular oxygen"/>
    <property type="evidence" value="ECO:0007669"/>
    <property type="project" value="InterPro"/>
</dbReference>
<feature type="binding site" description="axial binding residue" evidence="6">
    <location>
        <position position="444"/>
    </location>
    <ligand>
        <name>heme</name>
        <dbReference type="ChEBI" id="CHEBI:30413"/>
    </ligand>
    <ligandPart>
        <name>Fe</name>
        <dbReference type="ChEBI" id="CHEBI:18248"/>
    </ligandPart>
</feature>
<dbReference type="CDD" id="cd11058">
    <property type="entry name" value="CYP60B-like"/>
    <property type="match status" value="1"/>
</dbReference>
<dbReference type="PROSITE" id="PS00086">
    <property type="entry name" value="CYTOCHROME_P450"/>
    <property type="match status" value="1"/>
</dbReference>
<evidence type="ECO:0000313" key="9">
    <source>
        <dbReference type="EnsemblFungi" id="MAPG_04857T0"/>
    </source>
</evidence>
<dbReference type="InterPro" id="IPR050121">
    <property type="entry name" value="Cytochrome_P450_monoxygenase"/>
</dbReference>
<evidence type="ECO:0000313" key="10">
    <source>
        <dbReference type="Proteomes" id="UP000011715"/>
    </source>
</evidence>